<keyword evidence="2" id="KW-0812">Transmembrane</keyword>
<name>A0A0G2GDE2_9PEZI</name>
<dbReference type="PANTHER" id="PTHR34814">
    <property type="entry name" value="NITROSOGUANIDINE RESISTANCE PROTEIN SNG1"/>
    <property type="match status" value="1"/>
</dbReference>
<dbReference type="Proteomes" id="UP000034182">
    <property type="component" value="Unassembled WGS sequence"/>
</dbReference>
<feature type="transmembrane region" description="Helical" evidence="2">
    <location>
        <begin position="317"/>
        <end position="338"/>
    </location>
</feature>
<evidence type="ECO:0000256" key="1">
    <source>
        <dbReference type="SAM" id="MobiDB-lite"/>
    </source>
</evidence>
<evidence type="ECO:0000256" key="2">
    <source>
        <dbReference type="SAM" id="Phobius"/>
    </source>
</evidence>
<evidence type="ECO:0000313" key="4">
    <source>
        <dbReference type="EMBL" id="KKY15090.1"/>
    </source>
</evidence>
<sequence>MSARHPPSPPEESRFSNDSRKEEQEKPDRGEDGGDSGGPPPPAGFWDPRLKHVRSEAFRKWGYTTVVLMFFILAVLSIYWGTFFHLPANIKNLIIYVVDMDGAGPYAASVTGHAPIVGPAITELATQMLQQSGTLGYRIMSGAPFDNDPLQVRQAVYNEEAWASIVINPNATALLYSAIQTGNSSYDPLGACQLTYVEARDETTWYDYIQPLLDQFMTEAATTVGRRWAATALQNASDPTVLANLRAAPQALAPAIGFSRYNLRPFYPYAASPAVSIGLIYLIIISFFSFSFYMPIHLKYLNTENGRRPPLHFRQLVVWRWCATVTAYLFLSLAYSLISLAFQINFAGGNSDGRSEVLPTDISNGNPTAYGRGTFPVYWMLNFCGMAALGLACENMAMLIGQPWMGLFLIFWVITNVSTSFYNIDTEPAFYRWGYAWPLHHVVQGSRTILFDTHSNIGLNFGVLLAWAAVDTALFPFMCYWLRYKTKKGITLYWA</sequence>
<reference evidence="4 5" key="1">
    <citation type="submission" date="2015-03" db="EMBL/GenBank/DDBJ databases">
        <authorList>
            <person name="Morales-Cruz A."/>
            <person name="Amrine K.C."/>
            <person name="Cantu D."/>
        </authorList>
    </citation>
    <scope>NUCLEOTIDE SEQUENCE [LARGE SCALE GENOMIC DNA]</scope>
    <source>
        <strain evidence="4">DS831</strain>
    </source>
</reference>
<gene>
    <name evidence="4" type="ORF">UCDDS831_g07816</name>
</gene>
<feature type="domain" description="DUF3533" evidence="3">
    <location>
        <begin position="65"/>
        <end position="472"/>
    </location>
</feature>
<feature type="transmembrane region" description="Helical" evidence="2">
    <location>
        <begin position="375"/>
        <end position="392"/>
    </location>
</feature>
<feature type="region of interest" description="Disordered" evidence="1">
    <location>
        <begin position="1"/>
        <end position="46"/>
    </location>
</feature>
<proteinExistence type="predicted"/>
<keyword evidence="2" id="KW-1133">Transmembrane helix</keyword>
<dbReference type="AlphaFoldDB" id="A0A0G2GDE2"/>
<reference evidence="4 5" key="2">
    <citation type="submission" date="2015-05" db="EMBL/GenBank/DDBJ databases">
        <title>Distinctive expansion of gene families associated with plant cell wall degradation and secondary metabolism in the genomes of grapevine trunk pathogens.</title>
        <authorList>
            <person name="Lawrence D.P."/>
            <person name="Travadon R."/>
            <person name="Rolshausen P.E."/>
            <person name="Baumgartner K."/>
        </authorList>
    </citation>
    <scope>NUCLEOTIDE SEQUENCE [LARGE SCALE GENOMIC DNA]</scope>
    <source>
        <strain evidence="4">DS831</strain>
    </source>
</reference>
<feature type="compositionally biased region" description="Pro residues" evidence="1">
    <location>
        <begin position="1"/>
        <end position="10"/>
    </location>
</feature>
<feature type="transmembrane region" description="Helical" evidence="2">
    <location>
        <begin position="457"/>
        <end position="482"/>
    </location>
</feature>
<evidence type="ECO:0000313" key="5">
    <source>
        <dbReference type="Proteomes" id="UP000034182"/>
    </source>
</evidence>
<dbReference type="PANTHER" id="PTHR34814:SF1">
    <property type="entry name" value="NITROSOGUANIDINE RESISTANCE PROTEIN SNG1"/>
    <property type="match status" value="1"/>
</dbReference>
<feature type="transmembrane region" description="Helical" evidence="2">
    <location>
        <begin position="61"/>
        <end position="81"/>
    </location>
</feature>
<organism evidence="4 5">
    <name type="scientific">Diplodia seriata</name>
    <dbReference type="NCBI Taxonomy" id="420778"/>
    <lineage>
        <taxon>Eukaryota</taxon>
        <taxon>Fungi</taxon>
        <taxon>Dikarya</taxon>
        <taxon>Ascomycota</taxon>
        <taxon>Pezizomycotina</taxon>
        <taxon>Dothideomycetes</taxon>
        <taxon>Dothideomycetes incertae sedis</taxon>
        <taxon>Botryosphaeriales</taxon>
        <taxon>Botryosphaeriaceae</taxon>
        <taxon>Diplodia</taxon>
    </lineage>
</organism>
<accession>A0A0G2GDE2</accession>
<dbReference type="InterPro" id="IPR053001">
    <property type="entry name" value="MNNG_permease-like"/>
</dbReference>
<dbReference type="InterPro" id="IPR022703">
    <property type="entry name" value="DUF3533"/>
</dbReference>
<feature type="transmembrane region" description="Helical" evidence="2">
    <location>
        <begin position="404"/>
        <end position="424"/>
    </location>
</feature>
<keyword evidence="2" id="KW-0472">Membrane</keyword>
<dbReference type="EMBL" id="LAQI01000202">
    <property type="protein sequence ID" value="KKY15090.1"/>
    <property type="molecule type" value="Genomic_DNA"/>
</dbReference>
<evidence type="ECO:0000259" key="3">
    <source>
        <dbReference type="Pfam" id="PF12051"/>
    </source>
</evidence>
<feature type="compositionally biased region" description="Basic and acidic residues" evidence="1">
    <location>
        <begin position="11"/>
        <end position="32"/>
    </location>
</feature>
<comment type="caution">
    <text evidence="4">The sequence shown here is derived from an EMBL/GenBank/DDBJ whole genome shotgun (WGS) entry which is preliminary data.</text>
</comment>
<protein>
    <submittedName>
        <fullName evidence="4">Putative mnng and nitrosoguanidine resistance protein</fullName>
    </submittedName>
</protein>
<feature type="transmembrane region" description="Helical" evidence="2">
    <location>
        <begin position="274"/>
        <end position="296"/>
    </location>
</feature>
<dbReference type="GO" id="GO:0016020">
    <property type="term" value="C:membrane"/>
    <property type="evidence" value="ECO:0007669"/>
    <property type="project" value="TreeGrafter"/>
</dbReference>
<dbReference type="Pfam" id="PF12051">
    <property type="entry name" value="DUF3533"/>
    <property type="match status" value="1"/>
</dbReference>